<dbReference type="AlphaFoldDB" id="A0AAD4MPP0"/>
<dbReference type="EMBL" id="JAKKPZ010000154">
    <property type="protein sequence ID" value="KAI1700155.1"/>
    <property type="molecule type" value="Genomic_DNA"/>
</dbReference>
<proteinExistence type="predicted"/>
<sequence>MGQKQSYRLGEGNTRTMAADGEVAYNTEDDVFASVQVRPVDSEGQLAPVPAPSRQQQSKPAEVSALPQKDNVLERVEPMPTTPIKIAPSQESPQTLETSEVTVEVTPATPFNYETEQIEAVVKQVETMHIVNGEENEVIQEIVELDRHLEDHSEAQIETALPHHTEGKHVEILEHYTIMDRNACNESGDREHDVDLDPVTRGNLDIDEPCLTETTVSHSTHLHQDIKGLFLDEDCDTEQHVQTSEAKEFQENSSPLSVPHNSPFSSDEGIEKEIVPSEKVHTMSKVPVLPEIPLESTVHAQS</sequence>
<evidence type="ECO:0000313" key="2">
    <source>
        <dbReference type="EMBL" id="KAI1700155.1"/>
    </source>
</evidence>
<reference evidence="2" key="1">
    <citation type="submission" date="2022-01" db="EMBL/GenBank/DDBJ databases">
        <title>Genome Sequence Resource for Two Populations of Ditylenchus destructor, the Migratory Endoparasitic Phytonematode.</title>
        <authorList>
            <person name="Zhang H."/>
            <person name="Lin R."/>
            <person name="Xie B."/>
        </authorList>
    </citation>
    <scope>NUCLEOTIDE SEQUENCE</scope>
    <source>
        <strain evidence="2">BazhouSP</strain>
    </source>
</reference>
<accession>A0AAD4MPP0</accession>
<feature type="compositionally biased region" description="Polar residues" evidence="1">
    <location>
        <begin position="251"/>
        <end position="265"/>
    </location>
</feature>
<comment type="caution">
    <text evidence="2">The sequence shown here is derived from an EMBL/GenBank/DDBJ whole genome shotgun (WGS) entry which is preliminary data.</text>
</comment>
<organism evidence="2 3">
    <name type="scientific">Ditylenchus destructor</name>
    <dbReference type="NCBI Taxonomy" id="166010"/>
    <lineage>
        <taxon>Eukaryota</taxon>
        <taxon>Metazoa</taxon>
        <taxon>Ecdysozoa</taxon>
        <taxon>Nematoda</taxon>
        <taxon>Chromadorea</taxon>
        <taxon>Rhabditida</taxon>
        <taxon>Tylenchina</taxon>
        <taxon>Tylenchomorpha</taxon>
        <taxon>Sphaerularioidea</taxon>
        <taxon>Anguinidae</taxon>
        <taxon>Anguininae</taxon>
        <taxon>Ditylenchus</taxon>
    </lineage>
</organism>
<gene>
    <name evidence="2" type="ORF">DdX_16875</name>
</gene>
<feature type="region of interest" description="Disordered" evidence="1">
    <location>
        <begin position="237"/>
        <end position="268"/>
    </location>
</feature>
<name>A0AAD4MPP0_9BILA</name>
<feature type="region of interest" description="Disordered" evidence="1">
    <location>
        <begin position="1"/>
        <end position="22"/>
    </location>
</feature>
<evidence type="ECO:0000313" key="3">
    <source>
        <dbReference type="Proteomes" id="UP001201812"/>
    </source>
</evidence>
<protein>
    <submittedName>
        <fullName evidence="2">Uncharacterized protein</fullName>
    </submittedName>
</protein>
<feature type="region of interest" description="Disordered" evidence="1">
    <location>
        <begin position="34"/>
        <end position="71"/>
    </location>
</feature>
<evidence type="ECO:0000256" key="1">
    <source>
        <dbReference type="SAM" id="MobiDB-lite"/>
    </source>
</evidence>
<keyword evidence="3" id="KW-1185">Reference proteome</keyword>
<dbReference type="Proteomes" id="UP001201812">
    <property type="component" value="Unassembled WGS sequence"/>
</dbReference>